<dbReference type="CDD" id="cd06257">
    <property type="entry name" value="DnaJ"/>
    <property type="match status" value="1"/>
</dbReference>
<name>A0A1W1E9U8_9ZZZZ</name>
<feature type="domain" description="J" evidence="1">
    <location>
        <begin position="10"/>
        <end position="73"/>
    </location>
</feature>
<dbReference type="SMART" id="SM00271">
    <property type="entry name" value="DnaJ"/>
    <property type="match status" value="1"/>
</dbReference>
<dbReference type="InterPro" id="IPR001623">
    <property type="entry name" value="DnaJ_domain"/>
</dbReference>
<evidence type="ECO:0000313" key="2">
    <source>
        <dbReference type="EMBL" id="SFV90724.1"/>
    </source>
</evidence>
<evidence type="ECO:0000259" key="1">
    <source>
        <dbReference type="PROSITE" id="PS50076"/>
    </source>
</evidence>
<protein>
    <submittedName>
        <fullName evidence="2">Heat shock protein</fullName>
    </submittedName>
</protein>
<dbReference type="PROSITE" id="PS50076">
    <property type="entry name" value="DNAJ_2"/>
    <property type="match status" value="1"/>
</dbReference>
<dbReference type="InterPro" id="IPR036869">
    <property type="entry name" value="J_dom_sf"/>
</dbReference>
<reference evidence="2" key="1">
    <citation type="submission" date="2016-10" db="EMBL/GenBank/DDBJ databases">
        <authorList>
            <person name="de Groot N.N."/>
        </authorList>
    </citation>
    <scope>NUCLEOTIDE SEQUENCE</scope>
</reference>
<sequence>MQSSFETIEEALDVLELPKLVTKKDIQKQYRFLAKKYHPDFGGDAAEMERINAAYKLLMKYIEEFRYTFDEDEVSRQFPGVDHARRFRP</sequence>
<proteinExistence type="predicted"/>
<dbReference type="AlphaFoldDB" id="A0A1W1E9U8"/>
<dbReference type="EMBL" id="FPIB01000021">
    <property type="protein sequence ID" value="SFV90724.1"/>
    <property type="molecule type" value="Genomic_DNA"/>
</dbReference>
<dbReference type="Pfam" id="PF00226">
    <property type="entry name" value="DnaJ"/>
    <property type="match status" value="1"/>
</dbReference>
<dbReference type="Gene3D" id="1.10.287.110">
    <property type="entry name" value="DnaJ domain"/>
    <property type="match status" value="1"/>
</dbReference>
<organism evidence="2">
    <name type="scientific">hydrothermal vent metagenome</name>
    <dbReference type="NCBI Taxonomy" id="652676"/>
    <lineage>
        <taxon>unclassified sequences</taxon>
        <taxon>metagenomes</taxon>
        <taxon>ecological metagenomes</taxon>
    </lineage>
</organism>
<dbReference type="SUPFAM" id="SSF46565">
    <property type="entry name" value="Chaperone J-domain"/>
    <property type="match status" value="1"/>
</dbReference>
<accession>A0A1W1E9U8</accession>
<keyword evidence="2" id="KW-0346">Stress response</keyword>
<gene>
    <name evidence="2" type="ORF">MNB_SV-4-670</name>
</gene>